<keyword evidence="6" id="KW-0812">Transmembrane</keyword>
<dbReference type="Gene3D" id="1.10.490.10">
    <property type="entry name" value="Globins"/>
    <property type="match status" value="1"/>
</dbReference>
<dbReference type="SUPFAM" id="SSF52047">
    <property type="entry name" value="RNI-like"/>
    <property type="match status" value="1"/>
</dbReference>
<dbReference type="Gene3D" id="3.80.10.10">
    <property type="entry name" value="Ribonuclease Inhibitor"/>
    <property type="match status" value="1"/>
</dbReference>
<organism evidence="7 8">
    <name type="scientific">Chrysophaeum taylorii</name>
    <dbReference type="NCBI Taxonomy" id="2483200"/>
    <lineage>
        <taxon>Eukaryota</taxon>
        <taxon>Sar</taxon>
        <taxon>Stramenopiles</taxon>
        <taxon>Ochrophyta</taxon>
        <taxon>Pelagophyceae</taxon>
        <taxon>Pelagomonadales</taxon>
        <taxon>Pelagomonadaceae</taxon>
        <taxon>Chrysophaeum</taxon>
    </lineage>
</organism>
<reference evidence="7" key="1">
    <citation type="submission" date="2023-01" db="EMBL/GenBank/DDBJ databases">
        <title>Metagenome sequencing of chrysophaentin producing Chrysophaeum taylorii.</title>
        <authorList>
            <person name="Davison J."/>
            <person name="Bewley C."/>
        </authorList>
    </citation>
    <scope>NUCLEOTIDE SEQUENCE</scope>
    <source>
        <strain evidence="7">NIES-1699</strain>
    </source>
</reference>
<evidence type="ECO:0000313" key="7">
    <source>
        <dbReference type="EMBL" id="KAJ8608589.1"/>
    </source>
</evidence>
<keyword evidence="8" id="KW-1185">Reference proteome</keyword>
<feature type="transmembrane region" description="Helical" evidence="6">
    <location>
        <begin position="179"/>
        <end position="197"/>
    </location>
</feature>
<sequence>MLGVLIVASSLPIMVPTQKILVVFGDVGTQILFAAALFVMTVAMMPCIRFLLKSMSCVHGHPPFLPGAKCFQGIHLYYVAISPALLAVTILLSIQWEILTTSPIEMAKQDRVFCMSMRETKYPFQILVIKILFVLPLSILAPVLSVELKAFVLLVLAVAALACFLHHRPLYYVNMTSGLAIPLIYAMCNNLVAILVIRLPDGVASPLVVAYVACSVPSALVAYTVIHDFLVRDTIRKMLVQATFRQRPRKAKRKGLERRRSSSASPKVLPEATSSTYTSSSEEERRDSVTAKDGELSDDDDDDDDGLRQLNLDKYFLGASGDAISRYADVLRRLRLSELSLRFNEFSSLHLAVLLAAVQGSSRGTLRDLDLGCNRTQFLRGVNECGALGDVALSSTGRSKFLHKLGYQGSTLGDEAKDAWRAHTNLLRSGKKKHELASAFNSLRPVDPCCVSLRTLSLKKTFLPLVVLDRLVGSILASPSIEELDLTECHMDHVHAKLVGKLLEGNRLTTLLLRYNRLGERGSLCLARSASAATKLKMLDVGACTFFSSTKKNAPFYFSRLERHRRQWRPCHRRRDYLEDEAQRRMRASFARFVIIPVVAGNTIPRLEFVKIKSDIKRRFEEEEKSSVEEGPPVEEALCGRSLCLALGGEKAIAKIVDRFYIYVVTDPVLSHYFRNISMGRMRHLQSSFISEMLGSSKPYRGRDLASGHARLGITHDQFDQTCAWFIRSIEDVCEDLAPSVLEACVGLLFGLRPQIVTKDPHKEPSLIDTQR</sequence>
<evidence type="ECO:0000256" key="3">
    <source>
        <dbReference type="ARBA" id="ARBA00022723"/>
    </source>
</evidence>
<evidence type="ECO:0008006" key="9">
    <source>
        <dbReference type="Google" id="ProtNLM"/>
    </source>
</evidence>
<feature type="transmembrane region" description="Helical" evidence="6">
    <location>
        <begin position="31"/>
        <end position="52"/>
    </location>
</feature>
<dbReference type="InterPro" id="IPR009050">
    <property type="entry name" value="Globin-like_sf"/>
</dbReference>
<dbReference type="EMBL" id="JAQMWT010000166">
    <property type="protein sequence ID" value="KAJ8608589.1"/>
    <property type="molecule type" value="Genomic_DNA"/>
</dbReference>
<keyword evidence="1" id="KW-0813">Transport</keyword>
<comment type="caution">
    <text evidence="7">The sequence shown here is derived from an EMBL/GenBank/DDBJ whole genome shotgun (WGS) entry which is preliminary data.</text>
</comment>
<dbReference type="InterPro" id="IPR001486">
    <property type="entry name" value="Hemoglobin_trunc"/>
</dbReference>
<gene>
    <name evidence="7" type="ORF">CTAYLR_005982</name>
</gene>
<dbReference type="SUPFAM" id="SSF46458">
    <property type="entry name" value="Globin-like"/>
    <property type="match status" value="1"/>
</dbReference>
<dbReference type="GO" id="GO:0020037">
    <property type="term" value="F:heme binding"/>
    <property type="evidence" value="ECO:0007669"/>
    <property type="project" value="InterPro"/>
</dbReference>
<keyword evidence="4" id="KW-0408">Iron</keyword>
<evidence type="ECO:0000256" key="1">
    <source>
        <dbReference type="ARBA" id="ARBA00022448"/>
    </source>
</evidence>
<dbReference type="InterPro" id="IPR032675">
    <property type="entry name" value="LRR_dom_sf"/>
</dbReference>
<protein>
    <recommendedName>
        <fullName evidence="9">Globin family profile domain-containing protein</fullName>
    </recommendedName>
</protein>
<feature type="transmembrane region" description="Helical" evidence="6">
    <location>
        <begin position="150"/>
        <end position="167"/>
    </location>
</feature>
<accession>A0AAD7XPJ0</accession>
<keyword evidence="3" id="KW-0479">Metal-binding</keyword>
<feature type="transmembrane region" description="Helical" evidence="6">
    <location>
        <begin position="122"/>
        <end position="143"/>
    </location>
</feature>
<dbReference type="AlphaFoldDB" id="A0AAD7XPJ0"/>
<feature type="region of interest" description="Disordered" evidence="5">
    <location>
        <begin position="249"/>
        <end position="305"/>
    </location>
</feature>
<keyword evidence="6" id="KW-1133">Transmembrane helix</keyword>
<feature type="compositionally biased region" description="Basic and acidic residues" evidence="5">
    <location>
        <begin position="282"/>
        <end position="295"/>
    </location>
</feature>
<evidence type="ECO:0000256" key="2">
    <source>
        <dbReference type="ARBA" id="ARBA00022617"/>
    </source>
</evidence>
<name>A0AAD7XPJ0_9STRA</name>
<dbReference type="Pfam" id="PF01152">
    <property type="entry name" value="Bac_globin"/>
    <property type="match status" value="1"/>
</dbReference>
<dbReference type="Proteomes" id="UP001230188">
    <property type="component" value="Unassembled WGS sequence"/>
</dbReference>
<evidence type="ECO:0000256" key="6">
    <source>
        <dbReference type="SAM" id="Phobius"/>
    </source>
</evidence>
<feature type="compositionally biased region" description="Acidic residues" evidence="5">
    <location>
        <begin position="296"/>
        <end position="305"/>
    </location>
</feature>
<dbReference type="CDD" id="cd00454">
    <property type="entry name" value="TrHb1_N"/>
    <property type="match status" value="1"/>
</dbReference>
<evidence type="ECO:0000313" key="8">
    <source>
        <dbReference type="Proteomes" id="UP001230188"/>
    </source>
</evidence>
<feature type="transmembrane region" description="Helical" evidence="6">
    <location>
        <begin position="204"/>
        <end position="226"/>
    </location>
</feature>
<evidence type="ECO:0000256" key="5">
    <source>
        <dbReference type="SAM" id="MobiDB-lite"/>
    </source>
</evidence>
<dbReference type="GO" id="GO:0046872">
    <property type="term" value="F:metal ion binding"/>
    <property type="evidence" value="ECO:0007669"/>
    <property type="project" value="UniProtKB-KW"/>
</dbReference>
<dbReference type="InterPro" id="IPR012292">
    <property type="entry name" value="Globin/Proto"/>
</dbReference>
<keyword evidence="6" id="KW-0472">Membrane</keyword>
<evidence type="ECO:0000256" key="4">
    <source>
        <dbReference type="ARBA" id="ARBA00023004"/>
    </source>
</evidence>
<proteinExistence type="predicted"/>
<feature type="transmembrane region" description="Helical" evidence="6">
    <location>
        <begin position="73"/>
        <end position="96"/>
    </location>
</feature>
<keyword evidence="2" id="KW-0349">Heme</keyword>
<dbReference type="GO" id="GO:0019825">
    <property type="term" value="F:oxygen binding"/>
    <property type="evidence" value="ECO:0007669"/>
    <property type="project" value="InterPro"/>
</dbReference>